<dbReference type="Proteomes" id="UP000184388">
    <property type="component" value="Unassembled WGS sequence"/>
</dbReference>
<dbReference type="AlphaFoldDB" id="A0A9X8N7X4"/>
<protein>
    <submittedName>
        <fullName evidence="1">Uncharacterized protein</fullName>
    </submittedName>
</protein>
<reference evidence="2" key="1">
    <citation type="submission" date="2016-11" db="EMBL/GenBank/DDBJ databases">
        <authorList>
            <person name="Jaros S."/>
            <person name="Januszkiewicz K."/>
            <person name="Wedrychowicz H."/>
        </authorList>
    </citation>
    <scope>NUCLEOTIDE SEQUENCE [LARGE SCALE GENOMIC DNA]</scope>
    <source>
        <strain evidence="2">CGMCC 4.3555</strain>
    </source>
</reference>
<evidence type="ECO:0000313" key="1">
    <source>
        <dbReference type="EMBL" id="SHN24418.1"/>
    </source>
</evidence>
<organism evidence="1 2">
    <name type="scientific">Streptomyces yunnanensis</name>
    <dbReference type="NCBI Taxonomy" id="156453"/>
    <lineage>
        <taxon>Bacteria</taxon>
        <taxon>Bacillati</taxon>
        <taxon>Actinomycetota</taxon>
        <taxon>Actinomycetes</taxon>
        <taxon>Kitasatosporales</taxon>
        <taxon>Streptomycetaceae</taxon>
        <taxon>Streptomyces</taxon>
    </lineage>
</organism>
<dbReference type="EMBL" id="FRBK01000026">
    <property type="protein sequence ID" value="SHN24418.1"/>
    <property type="molecule type" value="Genomic_DNA"/>
</dbReference>
<comment type="caution">
    <text evidence="1">The sequence shown here is derived from an EMBL/GenBank/DDBJ whole genome shotgun (WGS) entry which is preliminary data.</text>
</comment>
<gene>
    <name evidence="1" type="ORF">SAMN05216268_12699</name>
</gene>
<name>A0A9X8N7X4_9ACTN</name>
<proteinExistence type="predicted"/>
<accession>A0A9X8N7X4</accession>
<dbReference type="RefSeq" id="WP_073449035.1">
    <property type="nucleotide sequence ID" value="NZ_FRBK01000026.1"/>
</dbReference>
<sequence length="75" mass="8595">MSEYTEGDRVYLRNMAGGVMFNEKGHPIDFRVVKVIEWENGGHNFVLHTHDRNAQRMYGGSIGFPGRTLKRVEQG</sequence>
<evidence type="ECO:0000313" key="2">
    <source>
        <dbReference type="Proteomes" id="UP000184388"/>
    </source>
</evidence>